<protein>
    <submittedName>
        <fullName evidence="1">Uncharacterized protein</fullName>
    </submittedName>
</protein>
<dbReference type="OrthoDB" id="73103at2759"/>
<gene>
    <name evidence="1" type="ORF">ACHHYP_03251</name>
</gene>
<evidence type="ECO:0000313" key="1">
    <source>
        <dbReference type="EMBL" id="OQS00598.1"/>
    </source>
</evidence>
<evidence type="ECO:0000313" key="2">
    <source>
        <dbReference type="Proteomes" id="UP000243579"/>
    </source>
</evidence>
<dbReference type="AlphaFoldDB" id="A0A1V9ZRE8"/>
<keyword evidence="2" id="KW-1185">Reference proteome</keyword>
<reference evidence="1 2" key="1">
    <citation type="journal article" date="2014" name="Genome Biol. Evol.">
        <title>The secreted proteins of Achlya hypogyna and Thraustotheca clavata identify the ancestral oomycete secretome and reveal gene acquisitions by horizontal gene transfer.</title>
        <authorList>
            <person name="Misner I."/>
            <person name="Blouin N."/>
            <person name="Leonard G."/>
            <person name="Richards T.A."/>
            <person name="Lane C.E."/>
        </authorList>
    </citation>
    <scope>NUCLEOTIDE SEQUENCE [LARGE SCALE GENOMIC DNA]</scope>
    <source>
        <strain evidence="1 2">ATCC 48635</strain>
    </source>
</reference>
<sequence>MFEKPTLQDREEFLMKVALVLAAMSYCVLSSQSVASHSGKYTLTATACEAGDCPHGGCYFEGGGCTFIESSKGTCPGGVCDFVRVRDSLMDGYCTGGQCTLDSKAHPSSFSSSLSE</sequence>
<accession>A0A1V9ZRE8</accession>
<name>A0A1V9ZRE8_ACHHY</name>
<proteinExistence type="predicted"/>
<comment type="caution">
    <text evidence="1">The sequence shown here is derived from an EMBL/GenBank/DDBJ whole genome shotgun (WGS) entry which is preliminary data.</text>
</comment>
<dbReference type="Proteomes" id="UP000243579">
    <property type="component" value="Unassembled WGS sequence"/>
</dbReference>
<dbReference type="EMBL" id="JNBR01000028">
    <property type="protein sequence ID" value="OQS00598.1"/>
    <property type="molecule type" value="Genomic_DNA"/>
</dbReference>
<organism evidence="1 2">
    <name type="scientific">Achlya hypogyna</name>
    <name type="common">Oomycete</name>
    <name type="synonym">Protoachlya hypogyna</name>
    <dbReference type="NCBI Taxonomy" id="1202772"/>
    <lineage>
        <taxon>Eukaryota</taxon>
        <taxon>Sar</taxon>
        <taxon>Stramenopiles</taxon>
        <taxon>Oomycota</taxon>
        <taxon>Saprolegniomycetes</taxon>
        <taxon>Saprolegniales</taxon>
        <taxon>Achlyaceae</taxon>
        <taxon>Achlya</taxon>
    </lineage>
</organism>